<reference evidence="3" key="1">
    <citation type="submission" date="2018-02" db="EMBL/GenBank/DDBJ databases">
        <authorList>
            <person name="Cohen D.B."/>
            <person name="Kent A.D."/>
        </authorList>
    </citation>
    <scope>NUCLEOTIDE SEQUENCE</scope>
</reference>
<evidence type="ECO:0000313" key="3">
    <source>
        <dbReference type="EMBL" id="SPC92125.1"/>
    </source>
</evidence>
<protein>
    <recommendedName>
        <fullName evidence="2">RPW8 domain-containing protein</fullName>
    </recommendedName>
</protein>
<dbReference type="Gene3D" id="3.40.50.10900">
    <property type="entry name" value="PAC-like subunit"/>
    <property type="match status" value="1"/>
</dbReference>
<dbReference type="InterPro" id="IPR038389">
    <property type="entry name" value="PSMG2_sf"/>
</dbReference>
<dbReference type="InterPro" id="IPR008808">
    <property type="entry name" value="Powdery_mildew-R_dom"/>
</dbReference>
<dbReference type="AlphaFoldDB" id="A0A2N9FYA4"/>
<organism evidence="3">
    <name type="scientific">Fagus sylvatica</name>
    <name type="common">Beechnut</name>
    <dbReference type="NCBI Taxonomy" id="28930"/>
    <lineage>
        <taxon>Eukaryota</taxon>
        <taxon>Viridiplantae</taxon>
        <taxon>Streptophyta</taxon>
        <taxon>Embryophyta</taxon>
        <taxon>Tracheophyta</taxon>
        <taxon>Spermatophyta</taxon>
        <taxon>Magnoliopsida</taxon>
        <taxon>eudicotyledons</taxon>
        <taxon>Gunneridae</taxon>
        <taxon>Pentapetalae</taxon>
        <taxon>rosids</taxon>
        <taxon>fabids</taxon>
        <taxon>Fagales</taxon>
        <taxon>Fagaceae</taxon>
        <taxon>Fagus</taxon>
    </lineage>
</organism>
<dbReference type="Pfam" id="PF05659">
    <property type="entry name" value="RPW8"/>
    <property type="match status" value="1"/>
</dbReference>
<accession>A0A2N9FYA4</accession>
<keyword evidence="1" id="KW-0175">Coiled coil</keyword>
<gene>
    <name evidence="3" type="ORF">FSB_LOCUS20007</name>
</gene>
<evidence type="ECO:0000259" key="2">
    <source>
        <dbReference type="PROSITE" id="PS51153"/>
    </source>
</evidence>
<sequence>MEAVSACLGEAVFGGLLHVAIRAINRALKFKSILTPLETTIFSVTSTINDINQLNGQEAQDLENALMDELHKLIQELMKAKQLVRRCSEVAWWNYYKKYRYSKKLVEFDASLRGLQIKMDSLIKDIKNVKRILDEIEALNRRVAQMEQHDRNEISF</sequence>
<evidence type="ECO:0000256" key="1">
    <source>
        <dbReference type="SAM" id="Coils"/>
    </source>
</evidence>
<proteinExistence type="predicted"/>
<feature type="domain" description="RPW8" evidence="2">
    <location>
        <begin position="1"/>
        <end position="155"/>
    </location>
</feature>
<dbReference type="EMBL" id="OIVN01001280">
    <property type="protein sequence ID" value="SPC92125.1"/>
    <property type="molecule type" value="Genomic_DNA"/>
</dbReference>
<name>A0A2N9FYA4_FAGSY</name>
<feature type="coiled-coil region" evidence="1">
    <location>
        <begin position="112"/>
        <end position="149"/>
    </location>
</feature>
<dbReference type="PROSITE" id="PS51153">
    <property type="entry name" value="RPW8"/>
    <property type="match status" value="1"/>
</dbReference>